<evidence type="ECO:0000313" key="3">
    <source>
        <dbReference type="Proteomes" id="UP000188219"/>
    </source>
</evidence>
<evidence type="ECO:0000313" key="2">
    <source>
        <dbReference type="EMBL" id="AQQ68350.1"/>
    </source>
</evidence>
<dbReference type="KEGG" id="maga:Mag101_12425"/>
<name>A0A1Q2M6U9_9GAMM</name>
<organism evidence="2 3">
    <name type="scientific">Microbulbifer agarilyticus</name>
    <dbReference type="NCBI Taxonomy" id="260552"/>
    <lineage>
        <taxon>Bacteria</taxon>
        <taxon>Pseudomonadati</taxon>
        <taxon>Pseudomonadota</taxon>
        <taxon>Gammaproteobacteria</taxon>
        <taxon>Cellvibrionales</taxon>
        <taxon>Microbulbiferaceae</taxon>
        <taxon>Microbulbifer</taxon>
    </lineage>
</organism>
<gene>
    <name evidence="2" type="ORF">Mag101_12425</name>
</gene>
<sequence length="167" mass="18164">MKKLAIAILAMLLSGCISTVAKGPVFSGLDEAKESKSVVYIYKKYSDDGVTACLKFLLNEAEHGCLWGQGFLRAEVSPGEQELALQTNAFMGPRLIEYKFTAEPGKTYFYEFIFTSGNVTDDALAIKKVGLGLSAGRTHVFSSGAHALYQKETEVAIKDLVPLKESI</sequence>
<keyword evidence="3" id="KW-1185">Reference proteome</keyword>
<protein>
    <recommendedName>
        <fullName evidence="4">DUF2846 domain-containing protein</fullName>
    </recommendedName>
</protein>
<evidence type="ECO:0008006" key="4">
    <source>
        <dbReference type="Google" id="ProtNLM"/>
    </source>
</evidence>
<dbReference type="OrthoDB" id="5732447at2"/>
<dbReference type="PROSITE" id="PS51257">
    <property type="entry name" value="PROKAR_LIPOPROTEIN"/>
    <property type="match status" value="1"/>
</dbReference>
<evidence type="ECO:0000256" key="1">
    <source>
        <dbReference type="SAM" id="SignalP"/>
    </source>
</evidence>
<accession>A0A1Q2M6U9</accession>
<dbReference type="EMBL" id="CP019650">
    <property type="protein sequence ID" value="AQQ68350.1"/>
    <property type="molecule type" value="Genomic_DNA"/>
</dbReference>
<dbReference type="RefSeq" id="WP_077405446.1">
    <property type="nucleotide sequence ID" value="NZ_CP019650.1"/>
</dbReference>
<keyword evidence="1" id="KW-0732">Signal</keyword>
<feature type="chain" id="PRO_5010279199" description="DUF2846 domain-containing protein" evidence="1">
    <location>
        <begin position="22"/>
        <end position="167"/>
    </location>
</feature>
<proteinExistence type="predicted"/>
<reference evidence="2" key="1">
    <citation type="submission" date="2017-02" db="EMBL/GenBank/DDBJ databases">
        <title>Genome of Microbulbifer agarilyticus GP101.</title>
        <authorList>
            <person name="Jung J."/>
            <person name="Bae S.S."/>
            <person name="Baek K."/>
        </authorList>
    </citation>
    <scope>NUCLEOTIDE SEQUENCE [LARGE SCALE GENOMIC DNA]</scope>
    <source>
        <strain evidence="2">GP101</strain>
    </source>
</reference>
<feature type="signal peptide" evidence="1">
    <location>
        <begin position="1"/>
        <end position="21"/>
    </location>
</feature>
<dbReference type="Proteomes" id="UP000188219">
    <property type="component" value="Chromosome"/>
</dbReference>
<dbReference type="AlphaFoldDB" id="A0A1Q2M6U9"/>